<name>A0A368XWV0_9BURK</name>
<organism evidence="1 2">
    <name type="scientific">Pseudorhodoferax soli</name>
    <dbReference type="NCBI Taxonomy" id="545864"/>
    <lineage>
        <taxon>Bacteria</taxon>
        <taxon>Pseudomonadati</taxon>
        <taxon>Pseudomonadota</taxon>
        <taxon>Betaproteobacteria</taxon>
        <taxon>Burkholderiales</taxon>
        <taxon>Comamonadaceae</taxon>
    </lineage>
</organism>
<protein>
    <submittedName>
        <fullName evidence="1">Nucleotidyltransferase AbiEii toxin of type IV toxin-antitoxin system</fullName>
    </submittedName>
</protein>
<reference evidence="1 2" key="1">
    <citation type="submission" date="2018-07" db="EMBL/GenBank/DDBJ databases">
        <title>Genomic Encyclopedia of Type Strains, Phase IV (KMG-IV): sequencing the most valuable type-strain genomes for metagenomic binning, comparative biology and taxonomic classification.</title>
        <authorList>
            <person name="Goeker M."/>
        </authorList>
    </citation>
    <scope>NUCLEOTIDE SEQUENCE [LARGE SCALE GENOMIC DNA]</scope>
    <source>
        <strain evidence="1 2">DSM 21634</strain>
    </source>
</reference>
<evidence type="ECO:0000313" key="2">
    <source>
        <dbReference type="Proteomes" id="UP000252884"/>
    </source>
</evidence>
<proteinExistence type="predicted"/>
<dbReference type="Proteomes" id="UP000252884">
    <property type="component" value="Unassembled WGS sequence"/>
</dbReference>
<dbReference type="InterPro" id="IPR014942">
    <property type="entry name" value="AbiEii"/>
</dbReference>
<comment type="caution">
    <text evidence="1">The sequence shown here is derived from an EMBL/GenBank/DDBJ whole genome shotgun (WGS) entry which is preliminary data.</text>
</comment>
<dbReference type="Pfam" id="PF08843">
    <property type="entry name" value="AbiEii"/>
    <property type="match status" value="1"/>
</dbReference>
<evidence type="ECO:0000313" key="1">
    <source>
        <dbReference type="EMBL" id="RCW72442.1"/>
    </source>
</evidence>
<keyword evidence="2" id="KW-1185">Reference proteome</keyword>
<dbReference type="GO" id="GO:0016740">
    <property type="term" value="F:transferase activity"/>
    <property type="evidence" value="ECO:0007669"/>
    <property type="project" value="UniProtKB-KW"/>
</dbReference>
<accession>A0A368XWV0</accession>
<dbReference type="AlphaFoldDB" id="A0A368XWV0"/>
<gene>
    <name evidence="1" type="ORF">DES41_10347</name>
</gene>
<keyword evidence="1" id="KW-0808">Transferase</keyword>
<sequence>MPAPRLRAYPIYTVIAEKLHAIALLGMTNTRLKDYFDLLVLLDREQLDPELQARAIQATFERRGTLVPDVMPIGLTDAFAHDASRRSLWLAFLKKNELPPDPLAAVVDRVRSALAPALIRAVWLSSQAG</sequence>
<dbReference type="EMBL" id="QPJK01000003">
    <property type="protein sequence ID" value="RCW72442.1"/>
    <property type="molecule type" value="Genomic_DNA"/>
</dbReference>